<dbReference type="Pfam" id="PF00013">
    <property type="entry name" value="KH_1"/>
    <property type="match status" value="1"/>
</dbReference>
<evidence type="ECO:0000256" key="10">
    <source>
        <dbReference type="PROSITE-ProRule" id="PRU00117"/>
    </source>
</evidence>
<dbReference type="CDD" id="cd02393">
    <property type="entry name" value="KH-I_PNPase"/>
    <property type="match status" value="1"/>
</dbReference>
<keyword evidence="5" id="KW-0548">Nucleotidyltransferase</keyword>
<dbReference type="EC" id="2.7.7.8" evidence="2"/>
<gene>
    <name evidence="12" type="ORF">BGZ97_002299</name>
</gene>
<dbReference type="InterPro" id="IPR015847">
    <property type="entry name" value="ExoRNase_PH_dom2"/>
</dbReference>
<evidence type="ECO:0000313" key="12">
    <source>
        <dbReference type="EMBL" id="KAG0322955.1"/>
    </source>
</evidence>
<dbReference type="NCBIfam" id="TIGR02824">
    <property type="entry name" value="quinone_pig3"/>
    <property type="match status" value="1"/>
</dbReference>
<dbReference type="CDD" id="cd05276">
    <property type="entry name" value="p53_inducible_oxidoreductase"/>
    <property type="match status" value="1"/>
</dbReference>
<keyword evidence="7" id="KW-0460">Magnesium</keyword>
<dbReference type="Proteomes" id="UP000823405">
    <property type="component" value="Unassembled WGS sequence"/>
</dbReference>
<dbReference type="Gene3D" id="3.40.50.720">
    <property type="entry name" value="NAD(P)-binding Rossmann-like Domain"/>
    <property type="match status" value="1"/>
</dbReference>
<dbReference type="InterPro" id="IPR013149">
    <property type="entry name" value="ADH-like_C"/>
</dbReference>
<dbReference type="InterPro" id="IPR020568">
    <property type="entry name" value="Ribosomal_Su5_D2-typ_SF"/>
</dbReference>
<protein>
    <recommendedName>
        <fullName evidence="2">polyribonucleotide nucleotidyltransferase</fullName>
        <ecNumber evidence="2">2.7.7.8</ecNumber>
    </recommendedName>
    <alternativeName>
        <fullName evidence="9">Polynucleotide phosphorylase 1</fullName>
    </alternativeName>
</protein>
<dbReference type="SUPFAM" id="SSF50249">
    <property type="entry name" value="Nucleic acid-binding proteins"/>
    <property type="match status" value="1"/>
</dbReference>
<dbReference type="Gene3D" id="2.40.50.140">
    <property type="entry name" value="Nucleic acid-binding proteins"/>
    <property type="match status" value="1"/>
</dbReference>
<dbReference type="GO" id="GO:0005829">
    <property type="term" value="C:cytosol"/>
    <property type="evidence" value="ECO:0007669"/>
    <property type="project" value="UniProtKB-ARBA"/>
</dbReference>
<dbReference type="PROSITE" id="PS50084">
    <property type="entry name" value="KH_TYPE_1"/>
    <property type="match status" value="1"/>
</dbReference>
<dbReference type="SUPFAM" id="SSF46915">
    <property type="entry name" value="Polynucleotide phosphorylase/guanosine pentaphosphate synthase (PNPase/GPSI), domain 3"/>
    <property type="match status" value="1"/>
</dbReference>
<dbReference type="SMART" id="SM00322">
    <property type="entry name" value="KH"/>
    <property type="match status" value="1"/>
</dbReference>
<dbReference type="GO" id="GO:0000175">
    <property type="term" value="F:3'-5'-RNA exonuclease activity"/>
    <property type="evidence" value="ECO:0007669"/>
    <property type="project" value="TreeGrafter"/>
</dbReference>
<reference evidence="12" key="1">
    <citation type="journal article" date="2020" name="Fungal Divers.">
        <title>Resolving the Mortierellaceae phylogeny through synthesis of multi-gene phylogenetics and phylogenomics.</title>
        <authorList>
            <person name="Vandepol N."/>
            <person name="Liber J."/>
            <person name="Desiro A."/>
            <person name="Na H."/>
            <person name="Kennedy M."/>
            <person name="Barry K."/>
            <person name="Grigoriev I.V."/>
            <person name="Miller A.N."/>
            <person name="O'Donnell K."/>
            <person name="Stajich J.E."/>
            <person name="Bonito G."/>
        </authorList>
    </citation>
    <scope>NUCLEOTIDE SEQUENCE</scope>
    <source>
        <strain evidence="12">NVP60</strain>
    </source>
</reference>
<feature type="domain" description="S1 motif" evidence="11">
    <location>
        <begin position="627"/>
        <end position="695"/>
    </location>
</feature>
<evidence type="ECO:0000256" key="1">
    <source>
        <dbReference type="ARBA" id="ARBA00007404"/>
    </source>
</evidence>
<dbReference type="FunFam" id="3.30.1370.10:FF:000001">
    <property type="entry name" value="Polyribonucleotide nucleotidyltransferase"/>
    <property type="match status" value="1"/>
</dbReference>
<dbReference type="InterPro" id="IPR011032">
    <property type="entry name" value="GroES-like_sf"/>
</dbReference>
<dbReference type="Gene3D" id="3.30.1370.10">
    <property type="entry name" value="K Homology domain, type 1"/>
    <property type="match status" value="1"/>
</dbReference>
<evidence type="ECO:0000256" key="2">
    <source>
        <dbReference type="ARBA" id="ARBA00012416"/>
    </source>
</evidence>
<dbReference type="Pfam" id="PF00575">
    <property type="entry name" value="S1"/>
    <property type="match status" value="1"/>
</dbReference>
<accession>A0A9P6RLM2</accession>
<dbReference type="SMART" id="SM00316">
    <property type="entry name" value="S1"/>
    <property type="match status" value="1"/>
</dbReference>
<dbReference type="SUPFAM" id="SSF55666">
    <property type="entry name" value="Ribonuclease PH domain 2-like"/>
    <property type="match status" value="2"/>
</dbReference>
<dbReference type="InterPro" id="IPR003029">
    <property type="entry name" value="S1_domain"/>
</dbReference>
<dbReference type="InterPro" id="IPR036291">
    <property type="entry name" value="NAD(P)-bd_dom_sf"/>
</dbReference>
<dbReference type="GO" id="GO:0000176">
    <property type="term" value="C:nuclear exosome (RNase complex)"/>
    <property type="evidence" value="ECO:0007669"/>
    <property type="project" value="UniProtKB-ARBA"/>
</dbReference>
<dbReference type="GO" id="GO:0006396">
    <property type="term" value="P:RNA processing"/>
    <property type="evidence" value="ECO:0007669"/>
    <property type="project" value="InterPro"/>
</dbReference>
<dbReference type="NCBIfam" id="TIGR03591">
    <property type="entry name" value="polynuc_phos"/>
    <property type="match status" value="1"/>
</dbReference>
<dbReference type="CDD" id="cd11364">
    <property type="entry name" value="RNase_PH_PNPase_2"/>
    <property type="match status" value="1"/>
</dbReference>
<evidence type="ECO:0000256" key="8">
    <source>
        <dbReference type="ARBA" id="ARBA00022884"/>
    </source>
</evidence>
<dbReference type="OrthoDB" id="437922at2759"/>
<dbReference type="InterPro" id="IPR004088">
    <property type="entry name" value="KH_dom_type_1"/>
</dbReference>
<name>A0A9P6RLM2_9FUNG</name>
<proteinExistence type="inferred from homology"/>
<evidence type="ECO:0000313" key="13">
    <source>
        <dbReference type="Proteomes" id="UP000823405"/>
    </source>
</evidence>
<dbReference type="Gene3D" id="3.30.230.70">
    <property type="entry name" value="GHMP Kinase, N-terminal domain"/>
    <property type="match status" value="2"/>
</dbReference>
<dbReference type="SUPFAM" id="SSF51735">
    <property type="entry name" value="NAD(P)-binding Rossmann-fold domains"/>
    <property type="match status" value="1"/>
</dbReference>
<evidence type="ECO:0000256" key="7">
    <source>
        <dbReference type="ARBA" id="ARBA00022842"/>
    </source>
</evidence>
<dbReference type="CDD" id="cd11363">
    <property type="entry name" value="RNase_PH_PNPase_1"/>
    <property type="match status" value="1"/>
</dbReference>
<dbReference type="GO" id="GO:0004654">
    <property type="term" value="F:polyribonucleotide nucleotidyltransferase activity"/>
    <property type="evidence" value="ECO:0007669"/>
    <property type="project" value="UniProtKB-EC"/>
</dbReference>
<dbReference type="AlphaFoldDB" id="A0A9P6RLM2"/>
<dbReference type="GO" id="GO:0003723">
    <property type="term" value="F:RNA binding"/>
    <property type="evidence" value="ECO:0007669"/>
    <property type="project" value="UniProtKB-UniRule"/>
</dbReference>
<organism evidence="12 13">
    <name type="scientific">Linnemannia gamsii</name>
    <dbReference type="NCBI Taxonomy" id="64522"/>
    <lineage>
        <taxon>Eukaryota</taxon>
        <taxon>Fungi</taxon>
        <taxon>Fungi incertae sedis</taxon>
        <taxon>Mucoromycota</taxon>
        <taxon>Mortierellomycotina</taxon>
        <taxon>Mortierellomycetes</taxon>
        <taxon>Mortierellales</taxon>
        <taxon>Mortierellaceae</taxon>
        <taxon>Linnemannia</taxon>
    </lineage>
</organism>
<dbReference type="SUPFAM" id="SSF50129">
    <property type="entry name" value="GroES-like"/>
    <property type="match status" value="1"/>
</dbReference>
<dbReference type="HAMAP" id="MF_01595">
    <property type="entry name" value="PNPase"/>
    <property type="match status" value="1"/>
</dbReference>
<dbReference type="InterPro" id="IPR027408">
    <property type="entry name" value="PNPase/RNase_PH_dom_sf"/>
</dbReference>
<dbReference type="InterPro" id="IPR013154">
    <property type="entry name" value="ADH-like_N"/>
</dbReference>
<dbReference type="InterPro" id="IPR036345">
    <property type="entry name" value="ExoRNase_PH_dom2_sf"/>
</dbReference>
<comment type="similarity">
    <text evidence="1">Belongs to the polyribonucleotide nucleotidyltransferase family.</text>
</comment>
<dbReference type="FunFam" id="3.30.230.70:FF:000002">
    <property type="entry name" value="Polyribonucleotide nucleotidyltransferase"/>
    <property type="match status" value="1"/>
</dbReference>
<dbReference type="PANTHER" id="PTHR11252:SF0">
    <property type="entry name" value="POLYRIBONUCLEOTIDE NUCLEOTIDYLTRANSFERASE 1, MITOCHONDRIAL"/>
    <property type="match status" value="1"/>
</dbReference>
<dbReference type="GO" id="GO:0016491">
    <property type="term" value="F:oxidoreductase activity"/>
    <property type="evidence" value="ECO:0007669"/>
    <property type="project" value="InterPro"/>
</dbReference>
<keyword evidence="8 10" id="KW-0694">RNA-binding</keyword>
<dbReference type="PROSITE" id="PS50126">
    <property type="entry name" value="S1"/>
    <property type="match status" value="1"/>
</dbReference>
<dbReference type="InterPro" id="IPR015848">
    <property type="entry name" value="PNPase_PH_RNA-bd_bac/org-type"/>
</dbReference>
<dbReference type="CDD" id="cd04472">
    <property type="entry name" value="S1_PNPase"/>
    <property type="match status" value="1"/>
</dbReference>
<comment type="caution">
    <text evidence="12">The sequence shown here is derived from an EMBL/GenBank/DDBJ whole genome shotgun (WGS) entry which is preliminary data.</text>
</comment>
<dbReference type="NCBIfam" id="NF008805">
    <property type="entry name" value="PRK11824.1"/>
    <property type="match status" value="1"/>
</dbReference>
<dbReference type="FunFam" id="2.40.50.140:FF:000189">
    <property type="entry name" value="Polyribonucleotide nucleotidyltransferase, putative"/>
    <property type="match status" value="1"/>
</dbReference>
<keyword evidence="13" id="KW-1185">Reference proteome</keyword>
<dbReference type="GO" id="GO:0046872">
    <property type="term" value="F:metal ion binding"/>
    <property type="evidence" value="ECO:0007669"/>
    <property type="project" value="UniProtKB-KW"/>
</dbReference>
<dbReference type="InterPro" id="IPR036612">
    <property type="entry name" value="KH_dom_type_1_sf"/>
</dbReference>
<evidence type="ECO:0000256" key="6">
    <source>
        <dbReference type="ARBA" id="ARBA00022723"/>
    </source>
</evidence>
<evidence type="ECO:0000256" key="9">
    <source>
        <dbReference type="ARBA" id="ARBA00031451"/>
    </source>
</evidence>
<dbReference type="SUPFAM" id="SSF54211">
    <property type="entry name" value="Ribosomal protein S5 domain 2-like"/>
    <property type="match status" value="2"/>
</dbReference>
<dbReference type="SUPFAM" id="SSF54791">
    <property type="entry name" value="Eukaryotic type KH-domain (KH-domain type I)"/>
    <property type="match status" value="1"/>
</dbReference>
<evidence type="ECO:0000259" key="11">
    <source>
        <dbReference type="PROSITE" id="PS50126"/>
    </source>
</evidence>
<dbReference type="Gene3D" id="3.90.180.10">
    <property type="entry name" value="Medium-chain alcohol dehydrogenases, catalytic domain"/>
    <property type="match status" value="1"/>
</dbReference>
<dbReference type="InterPro" id="IPR004087">
    <property type="entry name" value="KH_dom"/>
</dbReference>
<dbReference type="Pfam" id="PF03726">
    <property type="entry name" value="PNPase"/>
    <property type="match status" value="1"/>
</dbReference>
<dbReference type="Pfam" id="PF03725">
    <property type="entry name" value="RNase_PH_C"/>
    <property type="match status" value="1"/>
</dbReference>
<dbReference type="InterPro" id="IPR012340">
    <property type="entry name" value="NA-bd_OB-fold"/>
</dbReference>
<dbReference type="PANTHER" id="PTHR11252">
    <property type="entry name" value="POLYRIBONUCLEOTIDE NUCLEOTIDYLTRANSFERASE"/>
    <property type="match status" value="1"/>
</dbReference>
<dbReference type="InterPro" id="IPR001247">
    <property type="entry name" value="ExoRNase_PH_dom1"/>
</dbReference>
<dbReference type="EMBL" id="JAAAIN010000015">
    <property type="protein sequence ID" value="KAG0322955.1"/>
    <property type="molecule type" value="Genomic_DNA"/>
</dbReference>
<dbReference type="InterPro" id="IPR012162">
    <property type="entry name" value="PNPase"/>
</dbReference>
<dbReference type="Pfam" id="PF00107">
    <property type="entry name" value="ADH_zinc_N"/>
    <property type="match status" value="1"/>
</dbReference>
<dbReference type="SMART" id="SM00829">
    <property type="entry name" value="PKS_ER"/>
    <property type="match status" value="1"/>
</dbReference>
<keyword evidence="4" id="KW-0808">Transferase</keyword>
<dbReference type="Pfam" id="PF01138">
    <property type="entry name" value="RNase_PH"/>
    <property type="match status" value="2"/>
</dbReference>
<evidence type="ECO:0000256" key="4">
    <source>
        <dbReference type="ARBA" id="ARBA00022679"/>
    </source>
</evidence>
<keyword evidence="3" id="KW-0963">Cytoplasm</keyword>
<dbReference type="GO" id="GO:0006402">
    <property type="term" value="P:mRNA catabolic process"/>
    <property type="evidence" value="ECO:0007669"/>
    <property type="project" value="InterPro"/>
</dbReference>
<dbReference type="InterPro" id="IPR020843">
    <property type="entry name" value="ER"/>
</dbReference>
<dbReference type="InterPro" id="IPR014189">
    <property type="entry name" value="Quinone_OxRdtase_PIG3"/>
</dbReference>
<dbReference type="InterPro" id="IPR036456">
    <property type="entry name" value="PNPase_PH_RNA-bd_sf"/>
</dbReference>
<dbReference type="FunFam" id="3.30.230.70:FF:000001">
    <property type="entry name" value="Polyribonucleotide nucleotidyltransferase"/>
    <property type="match status" value="1"/>
</dbReference>
<evidence type="ECO:0000256" key="5">
    <source>
        <dbReference type="ARBA" id="ARBA00022695"/>
    </source>
</evidence>
<dbReference type="Pfam" id="PF08240">
    <property type="entry name" value="ADH_N"/>
    <property type="match status" value="1"/>
</dbReference>
<keyword evidence="6" id="KW-0479">Metal-binding</keyword>
<sequence>MLKKIVKEFQWGQHTVRLETGEIARQASGAVLVDMDETVILATVVGAKSAKPGQNFFPLTVDYIEKTYAAGKIPGSFFRREGRPSESETLISRLIDRPLRPLFPENFYNEVQVVVHVLSVNPEVPTDIPALIGASAALAVSGIPFNGPVGAARVAFIDGQYVLNPSRSQLKTSALELIVAGTERAVLMVESEADQLSEEVMLGAVVFGQEQMQTAIDAIYDLVREGGQPEWDWQPAPKDEVLFNRISALALNDLQAAYQIREKSMRSERVRVIYEAVNKQLAEEVLAAGMKALDEVAIGNMLFDLEASIVRSQILAGEPRIDGRDTRTVRPISIRTGVLPRTHGSALFTRGETQALVVATLGTKGDEQTIDAIDGEYRDRFMLHYNMPPFATGETGRVGTPKRREIGHGRLAKRALTACLPDAKDFGYTVRVVSEITESNGSSSMASVCGGSLALMDAGVPLKAHVAGIAMGLILEDNRFAVLTDILGDEDHLGDMDFKVAGTETGVTALQMDIKIAGITKEIMQVALAQAKEGRLHILGKMQEAVTGARTELSSFAPRMVTLKINPDKIRDVIGKGGSVIRALTEETGTTIDISEDGMVTIASTSSEGIAEAKRRIENLTVDVSVGQIYEGTVLKLLDFGAIVNILPGRDGLLHISEIANERIKEVSDRLKEGQTVEVKVIQTDEKGRVRLSAKAVINDRNPVMEEASPTMEPMDPIPIAITTYGAPEVLQQVECARPVLQPGEVLIRVSAAGVNRPDLLQRTGHYAPPPGASELPGLEVAGEIVEGDLQHVDNHWQLKKGDRVCALLQGGGYAEFAAAPVAQCLPVPVGWSDLEAASLPETYFTVWSNLFDRAQLGATERGQDETLLVQGGSSGIGVAAIQLAHAFGHRVFATAGSDAKCRACENLGAQRAINYKTEDFVAVTSVLTAGRGVDVILDMVGGDYIARELKALAPDGRLALIAFLRGAKASINLAEMLTKRLTLTGSTLRSRSTRCKAQIAVKLKECVWPLLEMGKIRPVIDRVFPLAEAASAHAWMEEGRHIGKIMLAW</sequence>
<evidence type="ECO:0000256" key="3">
    <source>
        <dbReference type="ARBA" id="ARBA00022490"/>
    </source>
</evidence>